<dbReference type="SUPFAM" id="SSF52218">
    <property type="entry name" value="Flavoproteins"/>
    <property type="match status" value="1"/>
</dbReference>
<dbReference type="Proteomes" id="UP000589351">
    <property type="component" value="Unassembled WGS sequence"/>
</dbReference>
<keyword evidence="5" id="KW-0560">Oxidoreductase</keyword>
<organism evidence="9 10">
    <name type="scientific">Jeotgalicoccus meleagridis</name>
    <dbReference type="NCBI Taxonomy" id="2759181"/>
    <lineage>
        <taxon>Bacteria</taxon>
        <taxon>Bacillati</taxon>
        <taxon>Bacillota</taxon>
        <taxon>Bacilli</taxon>
        <taxon>Bacillales</taxon>
        <taxon>Staphylococcaceae</taxon>
        <taxon>Jeotgalicoccus</taxon>
    </lineage>
</organism>
<protein>
    <recommendedName>
        <fullName evidence="2">FMN-dependent NADPH-azoreductase</fullName>
    </recommendedName>
    <alternativeName>
        <fullName evidence="7">NADPH-dependent flavo-azoreductase</fullName>
    </alternativeName>
    <alternativeName>
        <fullName evidence="6">NADPH-flavin azoreductase</fullName>
    </alternativeName>
</protein>
<reference evidence="9 10" key="1">
    <citation type="submission" date="2020-07" db="EMBL/GenBank/DDBJ databases">
        <authorList>
            <person name="Criscuolo A."/>
        </authorList>
    </citation>
    <scope>NUCLEOTIDE SEQUENCE [LARGE SCALE GENOMIC DNA]</scope>
    <source>
        <strain evidence="9">CIP111649</strain>
    </source>
</reference>
<proteinExistence type="predicted"/>
<evidence type="ECO:0000256" key="4">
    <source>
        <dbReference type="ARBA" id="ARBA00022643"/>
    </source>
</evidence>
<dbReference type="AlphaFoldDB" id="A0A6V7RBE2"/>
<evidence type="ECO:0000256" key="6">
    <source>
        <dbReference type="ARBA" id="ARBA00031831"/>
    </source>
</evidence>
<evidence type="ECO:0000256" key="2">
    <source>
        <dbReference type="ARBA" id="ARBA00016393"/>
    </source>
</evidence>
<keyword evidence="10" id="KW-1185">Reference proteome</keyword>
<comment type="subunit">
    <text evidence="1">Homotetramer.</text>
</comment>
<keyword evidence="3" id="KW-0285">Flavoprotein</keyword>
<name>A0A6V7RBE2_9STAP</name>
<evidence type="ECO:0000256" key="7">
    <source>
        <dbReference type="ARBA" id="ARBA00032807"/>
    </source>
</evidence>
<gene>
    <name evidence="9" type="ORF">JEODO184_00745</name>
</gene>
<dbReference type="InterPro" id="IPR029039">
    <property type="entry name" value="Flavoprotein-like_sf"/>
</dbReference>
<keyword evidence="4" id="KW-0288">FMN</keyword>
<dbReference type="InterPro" id="IPR051814">
    <property type="entry name" value="NAD(P)H-dep_FMN_reductase"/>
</dbReference>
<sequence>MKVAVISGSVVGSKTRKATTELAEKIKALGGHELEYIDLKEYDFPFSDGRNYLDYGGSTSEALKKIMDAEVIFIGTPIFQASIPGTLKNLFDLLPADGFRDKTVGLVVTAGSLRHYLVAEQQLKPILSYMKANIVQSYVYITDLDFSKEGIESDDILLRLDNLIDSTFNVASAQKKVIQEYSDSFGF</sequence>
<comment type="caution">
    <text evidence="9">The sequence shown here is derived from an EMBL/GenBank/DDBJ whole genome shotgun (WGS) entry which is preliminary data.</text>
</comment>
<dbReference type="InterPro" id="IPR005025">
    <property type="entry name" value="FMN_Rdtase-like_dom"/>
</dbReference>
<dbReference type="EMBL" id="CAJEWD010000004">
    <property type="protein sequence ID" value="CAD2074626.1"/>
    <property type="molecule type" value="Genomic_DNA"/>
</dbReference>
<evidence type="ECO:0000313" key="9">
    <source>
        <dbReference type="EMBL" id="CAD2074626.1"/>
    </source>
</evidence>
<evidence type="ECO:0000259" key="8">
    <source>
        <dbReference type="Pfam" id="PF03358"/>
    </source>
</evidence>
<dbReference type="PANTHER" id="PTHR43408:SF2">
    <property type="entry name" value="FMN REDUCTASE (NADPH)"/>
    <property type="match status" value="1"/>
</dbReference>
<dbReference type="RefSeq" id="WP_185125273.1">
    <property type="nucleotide sequence ID" value="NZ_CAJEWD010000004.1"/>
</dbReference>
<evidence type="ECO:0000256" key="5">
    <source>
        <dbReference type="ARBA" id="ARBA00023002"/>
    </source>
</evidence>
<dbReference type="Pfam" id="PF03358">
    <property type="entry name" value="FMN_red"/>
    <property type="match status" value="1"/>
</dbReference>
<evidence type="ECO:0000256" key="1">
    <source>
        <dbReference type="ARBA" id="ARBA00011881"/>
    </source>
</evidence>
<dbReference type="Gene3D" id="3.40.50.360">
    <property type="match status" value="1"/>
</dbReference>
<evidence type="ECO:0000256" key="3">
    <source>
        <dbReference type="ARBA" id="ARBA00022630"/>
    </source>
</evidence>
<dbReference type="GO" id="GO:0016491">
    <property type="term" value="F:oxidoreductase activity"/>
    <property type="evidence" value="ECO:0007669"/>
    <property type="project" value="UniProtKB-KW"/>
</dbReference>
<accession>A0A6V7RBE2</accession>
<dbReference type="PANTHER" id="PTHR43408">
    <property type="entry name" value="FMN REDUCTASE (NADPH)"/>
    <property type="match status" value="1"/>
</dbReference>
<feature type="domain" description="NADPH-dependent FMN reductase-like" evidence="8">
    <location>
        <begin position="1"/>
        <end position="141"/>
    </location>
</feature>
<evidence type="ECO:0000313" key="10">
    <source>
        <dbReference type="Proteomes" id="UP000589351"/>
    </source>
</evidence>